<feature type="domain" description="Mce/MlaD" evidence="8">
    <location>
        <begin position="157"/>
        <end position="217"/>
    </location>
</feature>
<evidence type="ECO:0000313" key="10">
    <source>
        <dbReference type="Proteomes" id="UP001157134"/>
    </source>
</evidence>
<dbReference type="InterPro" id="IPR003399">
    <property type="entry name" value="Mce/MlaD"/>
</dbReference>
<dbReference type="RefSeq" id="WP_284295336.1">
    <property type="nucleotide sequence ID" value="NZ_BSSV01000001.1"/>
</dbReference>
<dbReference type="PANTHER" id="PTHR30462:SF0">
    <property type="entry name" value="INTERMEMBRANE TRANSPORT PROTEIN YEBT"/>
    <property type="match status" value="1"/>
</dbReference>
<evidence type="ECO:0000259" key="8">
    <source>
        <dbReference type="Pfam" id="PF02470"/>
    </source>
</evidence>
<organism evidence="9 10">
    <name type="scientific">Thalassotalea loyana</name>
    <dbReference type="NCBI Taxonomy" id="280483"/>
    <lineage>
        <taxon>Bacteria</taxon>
        <taxon>Pseudomonadati</taxon>
        <taxon>Pseudomonadota</taxon>
        <taxon>Gammaproteobacteria</taxon>
        <taxon>Alteromonadales</taxon>
        <taxon>Colwelliaceae</taxon>
        <taxon>Thalassotalea</taxon>
    </lineage>
</organism>
<keyword evidence="10" id="KW-1185">Reference proteome</keyword>
<dbReference type="EMBL" id="BSSV01000001">
    <property type="protein sequence ID" value="GLX83806.1"/>
    <property type="molecule type" value="Genomic_DNA"/>
</dbReference>
<gene>
    <name evidence="9" type="ORF">tloyanaT_00580</name>
</gene>
<keyword evidence="5 7" id="KW-1133">Transmembrane helix</keyword>
<evidence type="ECO:0000313" key="9">
    <source>
        <dbReference type="EMBL" id="GLX83806.1"/>
    </source>
</evidence>
<protein>
    <recommendedName>
        <fullName evidence="8">Mce/MlaD domain-containing protein</fullName>
    </recommendedName>
</protein>
<reference evidence="9 10" key="1">
    <citation type="submission" date="2023-03" db="EMBL/GenBank/DDBJ databases">
        <title>Thalassotalea loyana LMG 22536T draft genome sequence.</title>
        <authorList>
            <person name="Sawabe T."/>
        </authorList>
    </citation>
    <scope>NUCLEOTIDE SEQUENCE [LARGE SCALE GENOMIC DNA]</scope>
    <source>
        <strain evidence="9 10">LMG 22536</strain>
    </source>
</reference>
<keyword evidence="2" id="KW-1003">Cell membrane</keyword>
<feature type="domain" description="Mce/MlaD" evidence="8">
    <location>
        <begin position="40"/>
        <end position="130"/>
    </location>
</feature>
<name>A0ABQ6HA75_9GAMM</name>
<sequence length="1001" mass="108394">MTDQNPTVVNRSGISAIWLVPFIAFIFVGWLIIKSAANQGVFITIEFESANGIEVGKTEVRYRGLTAGKVTNITVSESLKSVIVEVEMIGSTAEALTDNTQFWFVTADVSLQGVKGLDTLISGSYINMKPDLTGRGKPKRQFTGLTEQPPLDMNTPGLHIKLTANTLGSIEKNSPVSFKQLNVGYVSGYRYLQQSNQVEIDVFIEPEFTQLVNASSRFWNASGVDVTGSLSEGLKVRTQSLASIIAGGIAFDHDSQSDDMTAVSSGHRFVLHRDFDTAKLGYEVELTFAWDSGIEQGASIVYHGMTIGRVDEITKIDSDKHMLSAKAKINPRLSPYLTTNTQFYVVSPSVDLGGVTNLSTLLKGAHLSVVLSEEGEKATGFEVLNNKPPLSYQEPGVHLTLKASELKSVTVGSGIFYKEQKVGNVQSLVPRGPDAFDIAIFIEPAFAQYVSPDSRFWHASGVKISAGLRGVSVETPAIQALLKGGIAFDTGIENIDSVPKNGSEFRLFDSQTVAKQRVDLTLAYAPNMTAVSEKMRVIYQDIEIGSVHNTTTDGKVSFAQVGLLPEYEFLLTEKAQFFIVQPEISLSGITDTNALFGGAYISLYASDGKAKNQFVLSQNPPKKPLHAKGLQLVLKAEHGGGINRYSKVSYRGITVGQIDHIELSDEPNLVDVHVTIDDEFQQLISPFTRFYNAGGVSVQGNLGQFSVKTETLDSVIKGGISFYNPEVTVNTSLKVEEGSDYQLYVDHQQATSAGMPVSIYFKDYADIKAGMQITHRGQQVGQISKLVFENEGLGVTAVGFLNDLGKGLALEGSQFWLDRPQVGLVGNKNVSALITGGSIAMLPGRGKATHEFVAKSYEPAMKSLPYGLNVTLKSAYLGSVRVGNPVLYRQVKVGEVIGIGLSPSADSVLIYLNIPERFAPLVQSNSQFWNASGIKFDGGLFSGVSVETSSIETLIAGGIAFATPPENEDLNNVADTIFTLHSEVDDDWLEWQPKIQLSTAN</sequence>
<dbReference type="Proteomes" id="UP001157134">
    <property type="component" value="Unassembled WGS sequence"/>
</dbReference>
<dbReference type="InterPro" id="IPR051800">
    <property type="entry name" value="PqiA-PqiB_transport"/>
</dbReference>
<comment type="caution">
    <text evidence="9">The sequence shown here is derived from an EMBL/GenBank/DDBJ whole genome shotgun (WGS) entry which is preliminary data.</text>
</comment>
<proteinExistence type="predicted"/>
<evidence type="ECO:0000256" key="1">
    <source>
        <dbReference type="ARBA" id="ARBA00004533"/>
    </source>
</evidence>
<evidence type="ECO:0000256" key="7">
    <source>
        <dbReference type="SAM" id="Phobius"/>
    </source>
</evidence>
<feature type="domain" description="Mce/MlaD" evidence="8">
    <location>
        <begin position="869"/>
        <end position="927"/>
    </location>
</feature>
<accession>A0ABQ6HA75</accession>
<feature type="domain" description="Mce/MlaD" evidence="8">
    <location>
        <begin position="281"/>
        <end position="350"/>
    </location>
</feature>
<evidence type="ECO:0000256" key="5">
    <source>
        <dbReference type="ARBA" id="ARBA00022989"/>
    </source>
</evidence>
<feature type="transmembrane region" description="Helical" evidence="7">
    <location>
        <begin position="12"/>
        <end position="33"/>
    </location>
</feature>
<keyword evidence="6 7" id="KW-0472">Membrane</keyword>
<evidence type="ECO:0000256" key="2">
    <source>
        <dbReference type="ARBA" id="ARBA00022475"/>
    </source>
</evidence>
<feature type="domain" description="Mce/MlaD" evidence="8">
    <location>
        <begin position="629"/>
        <end position="684"/>
    </location>
</feature>
<evidence type="ECO:0000256" key="3">
    <source>
        <dbReference type="ARBA" id="ARBA00022519"/>
    </source>
</evidence>
<dbReference type="PANTHER" id="PTHR30462">
    <property type="entry name" value="INTERMEMBRANE TRANSPORT PROTEIN PQIB-RELATED"/>
    <property type="match status" value="1"/>
</dbReference>
<evidence type="ECO:0000256" key="4">
    <source>
        <dbReference type="ARBA" id="ARBA00022692"/>
    </source>
</evidence>
<keyword evidence="3" id="KW-0997">Cell inner membrane</keyword>
<keyword evidence="4 7" id="KW-0812">Transmembrane</keyword>
<dbReference type="Pfam" id="PF02470">
    <property type="entry name" value="MlaD"/>
    <property type="match status" value="5"/>
</dbReference>
<evidence type="ECO:0000256" key="6">
    <source>
        <dbReference type="ARBA" id="ARBA00023136"/>
    </source>
</evidence>
<comment type="subcellular location">
    <subcellularLocation>
        <location evidence="1">Cell inner membrane</location>
    </subcellularLocation>
</comment>